<dbReference type="RefSeq" id="WP_160754692.1">
    <property type="nucleotide sequence ID" value="NZ_WTYL01000001.1"/>
</dbReference>
<dbReference type="AlphaFoldDB" id="A0A845B038"/>
<dbReference type="GO" id="GO:0046872">
    <property type="term" value="F:metal ion binding"/>
    <property type="evidence" value="ECO:0007669"/>
    <property type="project" value="UniProtKB-KW"/>
</dbReference>
<evidence type="ECO:0000256" key="12">
    <source>
        <dbReference type="ARBA" id="ARBA00023136"/>
    </source>
</evidence>
<feature type="transmembrane region" description="Helical" evidence="13">
    <location>
        <begin position="58"/>
        <end position="75"/>
    </location>
</feature>
<dbReference type="GO" id="GO:0008237">
    <property type="term" value="F:metallopeptidase activity"/>
    <property type="evidence" value="ECO:0007669"/>
    <property type="project" value="UniProtKB-KW"/>
</dbReference>
<feature type="transmembrane region" description="Helical" evidence="13">
    <location>
        <begin position="190"/>
        <end position="208"/>
    </location>
</feature>
<evidence type="ECO:0000256" key="2">
    <source>
        <dbReference type="ARBA" id="ARBA00004651"/>
    </source>
</evidence>
<feature type="transmembrane region" description="Helical" evidence="13">
    <location>
        <begin position="141"/>
        <end position="164"/>
    </location>
</feature>
<keyword evidence="9" id="KW-0862">Zinc</keyword>
<keyword evidence="7" id="KW-0479">Metal-binding</keyword>
<comment type="cofactor">
    <cofactor evidence="1">
        <name>Zn(2+)</name>
        <dbReference type="ChEBI" id="CHEBI:29105"/>
    </cofactor>
</comment>
<evidence type="ECO:0000259" key="14">
    <source>
        <dbReference type="Pfam" id="PF02163"/>
    </source>
</evidence>
<evidence type="ECO:0000256" key="6">
    <source>
        <dbReference type="ARBA" id="ARBA00022692"/>
    </source>
</evidence>
<dbReference type="OrthoDB" id="9800627at2"/>
<proteinExistence type="inferred from homology"/>
<dbReference type="PANTHER" id="PTHR35864">
    <property type="entry name" value="ZINC METALLOPROTEASE MJ0611-RELATED"/>
    <property type="match status" value="1"/>
</dbReference>
<evidence type="ECO:0000256" key="9">
    <source>
        <dbReference type="ARBA" id="ARBA00022833"/>
    </source>
</evidence>
<evidence type="ECO:0000256" key="10">
    <source>
        <dbReference type="ARBA" id="ARBA00022989"/>
    </source>
</evidence>
<keyword evidence="4" id="KW-1003">Cell membrane</keyword>
<comment type="subcellular location">
    <subcellularLocation>
        <location evidence="2">Cell membrane</location>
        <topology evidence="2">Multi-pass membrane protein</topology>
    </subcellularLocation>
</comment>
<dbReference type="InterPro" id="IPR008915">
    <property type="entry name" value="Peptidase_M50"/>
</dbReference>
<name>A0A845B038_9SPHN</name>
<evidence type="ECO:0000256" key="3">
    <source>
        <dbReference type="ARBA" id="ARBA00007931"/>
    </source>
</evidence>
<gene>
    <name evidence="15" type="ORF">GRI65_01070</name>
</gene>
<dbReference type="Proteomes" id="UP000431922">
    <property type="component" value="Unassembled WGS sequence"/>
</dbReference>
<evidence type="ECO:0000313" key="15">
    <source>
        <dbReference type="EMBL" id="MXP43042.1"/>
    </source>
</evidence>
<evidence type="ECO:0000256" key="1">
    <source>
        <dbReference type="ARBA" id="ARBA00001947"/>
    </source>
</evidence>
<accession>A0A845B038</accession>
<keyword evidence="12 13" id="KW-0472">Membrane</keyword>
<keyword evidence="11" id="KW-0482">Metalloprotease</keyword>
<dbReference type="PANTHER" id="PTHR35864:SF1">
    <property type="entry name" value="ZINC METALLOPROTEASE YWHC-RELATED"/>
    <property type="match status" value="1"/>
</dbReference>
<keyword evidence="6 13" id="KW-0812">Transmembrane</keyword>
<evidence type="ECO:0000256" key="11">
    <source>
        <dbReference type="ARBA" id="ARBA00023049"/>
    </source>
</evidence>
<dbReference type="Pfam" id="PF02163">
    <property type="entry name" value="Peptidase_M50"/>
    <property type="match status" value="1"/>
</dbReference>
<keyword evidence="16" id="KW-1185">Reference proteome</keyword>
<dbReference type="CDD" id="cd06158">
    <property type="entry name" value="S2P-M50_like_1"/>
    <property type="match status" value="1"/>
</dbReference>
<evidence type="ECO:0000256" key="5">
    <source>
        <dbReference type="ARBA" id="ARBA00022670"/>
    </source>
</evidence>
<evidence type="ECO:0000256" key="13">
    <source>
        <dbReference type="SAM" id="Phobius"/>
    </source>
</evidence>
<organism evidence="15 16">
    <name type="scientific">Allopontixanthobacter sediminis</name>
    <dbReference type="NCBI Taxonomy" id="1689985"/>
    <lineage>
        <taxon>Bacteria</taxon>
        <taxon>Pseudomonadati</taxon>
        <taxon>Pseudomonadota</taxon>
        <taxon>Alphaproteobacteria</taxon>
        <taxon>Sphingomonadales</taxon>
        <taxon>Erythrobacteraceae</taxon>
        <taxon>Allopontixanthobacter</taxon>
    </lineage>
</organism>
<comment type="caution">
    <text evidence="15">The sequence shown here is derived from an EMBL/GenBank/DDBJ whole genome shotgun (WGS) entry which is preliminary data.</text>
</comment>
<dbReference type="GO" id="GO:0005886">
    <property type="term" value="C:plasma membrane"/>
    <property type="evidence" value="ECO:0007669"/>
    <property type="project" value="UniProtKB-SubCell"/>
</dbReference>
<dbReference type="InterPro" id="IPR044537">
    <property type="entry name" value="Rip2-like"/>
</dbReference>
<dbReference type="EMBL" id="WTYL01000001">
    <property type="protein sequence ID" value="MXP43042.1"/>
    <property type="molecule type" value="Genomic_DNA"/>
</dbReference>
<evidence type="ECO:0000256" key="7">
    <source>
        <dbReference type="ARBA" id="ARBA00022723"/>
    </source>
</evidence>
<feature type="domain" description="Peptidase M50" evidence="14">
    <location>
        <begin position="12"/>
        <end position="181"/>
    </location>
</feature>
<keyword evidence="10 13" id="KW-1133">Transmembrane helix</keyword>
<keyword evidence="8" id="KW-0378">Hydrolase</keyword>
<evidence type="ECO:0000256" key="8">
    <source>
        <dbReference type="ARBA" id="ARBA00022801"/>
    </source>
</evidence>
<keyword evidence="5 15" id="KW-0645">Protease</keyword>
<reference evidence="15 16" key="1">
    <citation type="submission" date="2019-12" db="EMBL/GenBank/DDBJ databases">
        <title>Genomic-based taxomic classification of the family Erythrobacteraceae.</title>
        <authorList>
            <person name="Xu L."/>
        </authorList>
    </citation>
    <scope>NUCLEOTIDE SEQUENCE [LARGE SCALE GENOMIC DNA]</scope>
    <source>
        <strain evidence="15 16">KCTC 42453</strain>
    </source>
</reference>
<dbReference type="GO" id="GO:0006508">
    <property type="term" value="P:proteolysis"/>
    <property type="evidence" value="ECO:0007669"/>
    <property type="project" value="UniProtKB-KW"/>
</dbReference>
<evidence type="ECO:0000256" key="4">
    <source>
        <dbReference type="ARBA" id="ARBA00022475"/>
    </source>
</evidence>
<evidence type="ECO:0000313" key="16">
    <source>
        <dbReference type="Proteomes" id="UP000431922"/>
    </source>
</evidence>
<dbReference type="InterPro" id="IPR052348">
    <property type="entry name" value="Metallopeptidase_M50B"/>
</dbReference>
<feature type="transmembrane region" description="Helical" evidence="13">
    <location>
        <begin position="95"/>
        <end position="121"/>
    </location>
</feature>
<comment type="similarity">
    <text evidence="3">Belongs to the peptidase M50B family.</text>
</comment>
<protein>
    <submittedName>
        <fullName evidence="15">Site-2 protease family protein</fullName>
    </submittedName>
</protein>
<sequence>MTDTILIAAILIPALIIAIVFHEVAHGWAALALGDPTAQERGRLTLNPLRHVDPVGTLLVPGFLALVGGPIFGWAKPVPVMQRRLSNPRFGMMAVAAAGPGTNFVLAAVAAVAFGLAAPLGAQISFGETGMSTIVGPAGDVLPLVTGLFYFLLINVFIGMFNLLPIPPFDGSHIVEGAMPRRWVHHYEKLRPFGMLLFFGLIALTWFAPGLGVLENTIGPPVNWMLGKYLGLADTVSGA</sequence>